<comment type="caution">
    <text evidence="1">The sequence shown here is derived from an EMBL/GenBank/DDBJ whole genome shotgun (WGS) entry which is preliminary data.</text>
</comment>
<gene>
    <name evidence="1" type="primary">CYP704B1</name>
    <name evidence="1" type="ORF">SNAT2548_LOCUS27322</name>
</gene>
<proteinExistence type="predicted"/>
<name>A0A812SLP0_9DINO</name>
<dbReference type="AlphaFoldDB" id="A0A812SLP0"/>
<sequence length="322" mass="35755">MKARCCAKCVTEMEAQVRSVTKGPQVGLQAFNCLGAFKEVRRWQLNLQRMLKALPLEVTPRVQAFIGAPQKGALWQMGARQLCLRCDRQGKTTARCRYHFGSLRTCPARSSEDPRIDQRRRVGAEPKVMEPITSCRESQGMAHKMLASCTAGMTLVSATFPSSTLCAGQVAIPELVNRDRYVGTESGFRVGDVTGSPCLRWSPTAARRTVKGYCMTSLNAWVDRRILFGLVAQSVRVCMRAKRDVCLTRVSSVVLDGTVDAMLVEKDAHLQKLKDSVAASVRVQRCSIKVLSMQTEWLAVAAAQEQLRLRVLMWATEGDQKQ</sequence>
<reference evidence="1" key="1">
    <citation type="submission" date="2021-02" db="EMBL/GenBank/DDBJ databases">
        <authorList>
            <person name="Dougan E. K."/>
            <person name="Rhodes N."/>
            <person name="Thang M."/>
            <person name="Chan C."/>
        </authorList>
    </citation>
    <scope>NUCLEOTIDE SEQUENCE</scope>
</reference>
<evidence type="ECO:0000313" key="2">
    <source>
        <dbReference type="Proteomes" id="UP000604046"/>
    </source>
</evidence>
<organism evidence="1 2">
    <name type="scientific">Symbiodinium natans</name>
    <dbReference type="NCBI Taxonomy" id="878477"/>
    <lineage>
        <taxon>Eukaryota</taxon>
        <taxon>Sar</taxon>
        <taxon>Alveolata</taxon>
        <taxon>Dinophyceae</taxon>
        <taxon>Suessiales</taxon>
        <taxon>Symbiodiniaceae</taxon>
        <taxon>Symbiodinium</taxon>
    </lineage>
</organism>
<accession>A0A812SLP0</accession>
<keyword evidence="2" id="KW-1185">Reference proteome</keyword>
<dbReference type="Proteomes" id="UP000604046">
    <property type="component" value="Unassembled WGS sequence"/>
</dbReference>
<evidence type="ECO:0000313" key="1">
    <source>
        <dbReference type="EMBL" id="CAE7487107.1"/>
    </source>
</evidence>
<dbReference type="EMBL" id="CAJNDS010002462">
    <property type="protein sequence ID" value="CAE7487107.1"/>
    <property type="molecule type" value="Genomic_DNA"/>
</dbReference>
<protein>
    <submittedName>
        <fullName evidence="1">CYP704B1 protein</fullName>
    </submittedName>
</protein>